<organism evidence="4 5">
    <name type="scientific">Scomber scombrus</name>
    <name type="common">Atlantic mackerel</name>
    <name type="synonym">Scomber vernalis</name>
    <dbReference type="NCBI Taxonomy" id="13677"/>
    <lineage>
        <taxon>Eukaryota</taxon>
        <taxon>Metazoa</taxon>
        <taxon>Chordata</taxon>
        <taxon>Craniata</taxon>
        <taxon>Vertebrata</taxon>
        <taxon>Euteleostomi</taxon>
        <taxon>Actinopterygii</taxon>
        <taxon>Neopterygii</taxon>
        <taxon>Teleostei</taxon>
        <taxon>Neoteleostei</taxon>
        <taxon>Acanthomorphata</taxon>
        <taxon>Pelagiaria</taxon>
        <taxon>Scombriformes</taxon>
        <taxon>Scombridae</taxon>
        <taxon>Scomber</taxon>
    </lineage>
</organism>
<dbReference type="Proteomes" id="UP001314229">
    <property type="component" value="Unassembled WGS sequence"/>
</dbReference>
<dbReference type="EMBL" id="CAWUFR010001650">
    <property type="protein sequence ID" value="CAK6984165.1"/>
    <property type="molecule type" value="Genomic_DNA"/>
</dbReference>
<feature type="domain" description="Ig-like" evidence="3">
    <location>
        <begin position="77"/>
        <end position="153"/>
    </location>
</feature>
<evidence type="ECO:0000313" key="4">
    <source>
        <dbReference type="EMBL" id="CAK6984165.1"/>
    </source>
</evidence>
<comment type="caution">
    <text evidence="4">The sequence shown here is derived from an EMBL/GenBank/DDBJ whole genome shotgun (WGS) entry which is preliminary data.</text>
</comment>
<keyword evidence="2" id="KW-0732">Signal</keyword>
<evidence type="ECO:0000256" key="2">
    <source>
        <dbReference type="SAM" id="SignalP"/>
    </source>
</evidence>
<gene>
    <name evidence="4" type="ORF">FSCOSCO3_A001181</name>
</gene>
<name>A0AAV1QKV8_SCOSC</name>
<dbReference type="SUPFAM" id="SSF48726">
    <property type="entry name" value="Immunoglobulin"/>
    <property type="match status" value="1"/>
</dbReference>
<dbReference type="InterPro" id="IPR007110">
    <property type="entry name" value="Ig-like_dom"/>
</dbReference>
<feature type="region of interest" description="Disordered" evidence="1">
    <location>
        <begin position="46"/>
        <end position="70"/>
    </location>
</feature>
<feature type="signal peptide" evidence="2">
    <location>
        <begin position="1"/>
        <end position="16"/>
    </location>
</feature>
<feature type="non-terminal residue" evidence="4">
    <location>
        <position position="153"/>
    </location>
</feature>
<dbReference type="Gene3D" id="2.60.40.10">
    <property type="entry name" value="Immunoglobulins"/>
    <property type="match status" value="1"/>
</dbReference>
<evidence type="ECO:0000259" key="3">
    <source>
        <dbReference type="PROSITE" id="PS50835"/>
    </source>
</evidence>
<dbReference type="AlphaFoldDB" id="A0AAV1QKV8"/>
<keyword evidence="5" id="KW-1185">Reference proteome</keyword>
<accession>A0AAV1QKV8</accession>
<sequence length="153" mass="17223">MANILMTCSLLTQVIADSRCLQQRTCYPIKLKCVCVSDVPARSIAGQQNTRGPSKHAKNDLSPGTYQQLTDQHHNEPNLQVLVIRAKAYQSNKWVDLKCHSSSCLPDRSSFIWYKNGQKISRKTSSTYEGYYSPEDIYSCALKGFEHHPAPSV</sequence>
<dbReference type="InterPro" id="IPR036179">
    <property type="entry name" value="Ig-like_dom_sf"/>
</dbReference>
<reference evidence="4 5" key="1">
    <citation type="submission" date="2024-01" db="EMBL/GenBank/DDBJ databases">
        <authorList>
            <person name="Alioto T."/>
            <person name="Alioto T."/>
            <person name="Gomez Garrido J."/>
        </authorList>
    </citation>
    <scope>NUCLEOTIDE SEQUENCE [LARGE SCALE GENOMIC DNA]</scope>
</reference>
<feature type="chain" id="PRO_5043348383" evidence="2">
    <location>
        <begin position="17"/>
        <end position="153"/>
    </location>
</feature>
<dbReference type="InterPro" id="IPR013783">
    <property type="entry name" value="Ig-like_fold"/>
</dbReference>
<evidence type="ECO:0000256" key="1">
    <source>
        <dbReference type="SAM" id="MobiDB-lite"/>
    </source>
</evidence>
<proteinExistence type="predicted"/>
<protein>
    <submittedName>
        <fullName evidence="4">Uncharacterized protein LOC121912964</fullName>
    </submittedName>
</protein>
<evidence type="ECO:0000313" key="5">
    <source>
        <dbReference type="Proteomes" id="UP001314229"/>
    </source>
</evidence>
<dbReference type="PROSITE" id="PS50835">
    <property type="entry name" value="IG_LIKE"/>
    <property type="match status" value="1"/>
</dbReference>